<evidence type="ECO:0000256" key="5">
    <source>
        <dbReference type="ARBA" id="ARBA00023237"/>
    </source>
</evidence>
<dbReference type="InterPro" id="IPR011990">
    <property type="entry name" value="TPR-like_helical_dom_sf"/>
</dbReference>
<proteinExistence type="inferred from homology"/>
<dbReference type="OrthoDB" id="5694214at2"/>
<comment type="subcellular location">
    <subcellularLocation>
        <location evidence="1">Cell outer membrane</location>
    </subcellularLocation>
</comment>
<keyword evidence="10" id="KW-1185">Reference proteome</keyword>
<evidence type="ECO:0000256" key="2">
    <source>
        <dbReference type="ARBA" id="ARBA00006275"/>
    </source>
</evidence>
<evidence type="ECO:0000256" key="6">
    <source>
        <dbReference type="SAM" id="SignalP"/>
    </source>
</evidence>
<keyword evidence="4" id="KW-0472">Membrane</keyword>
<protein>
    <submittedName>
        <fullName evidence="9">RagB/SusD family nutrient uptake outer membrane protein</fullName>
    </submittedName>
</protein>
<reference evidence="9 10" key="1">
    <citation type="journal article" date="2015" name="Int. J. Syst. Evol. Microbiol.">
        <title>Mariniphaga sediminis sp. nov., isolated from coastal sediment.</title>
        <authorList>
            <person name="Wang F.Q."/>
            <person name="Shen Q.Y."/>
            <person name="Chen G.J."/>
            <person name="Du Z.J."/>
        </authorList>
    </citation>
    <scope>NUCLEOTIDE SEQUENCE [LARGE SCALE GENOMIC DNA]</scope>
    <source>
        <strain evidence="9 10">SY21</strain>
    </source>
</reference>
<feature type="signal peptide" evidence="6">
    <location>
        <begin position="1"/>
        <end position="18"/>
    </location>
</feature>
<dbReference type="SUPFAM" id="SSF48452">
    <property type="entry name" value="TPR-like"/>
    <property type="match status" value="1"/>
</dbReference>
<evidence type="ECO:0000313" key="10">
    <source>
        <dbReference type="Proteomes" id="UP000266441"/>
    </source>
</evidence>
<dbReference type="Proteomes" id="UP000266441">
    <property type="component" value="Unassembled WGS sequence"/>
</dbReference>
<feature type="chain" id="PRO_5017202836" evidence="6">
    <location>
        <begin position="19"/>
        <end position="577"/>
    </location>
</feature>
<evidence type="ECO:0000256" key="1">
    <source>
        <dbReference type="ARBA" id="ARBA00004442"/>
    </source>
</evidence>
<dbReference type="Pfam" id="PF07980">
    <property type="entry name" value="SusD_RagB"/>
    <property type="match status" value="1"/>
</dbReference>
<dbReference type="RefSeq" id="WP_119352285.1">
    <property type="nucleotide sequence ID" value="NZ_QWET01000038.1"/>
</dbReference>
<dbReference type="GO" id="GO:0009279">
    <property type="term" value="C:cell outer membrane"/>
    <property type="evidence" value="ECO:0007669"/>
    <property type="project" value="UniProtKB-SubCell"/>
</dbReference>
<evidence type="ECO:0000259" key="7">
    <source>
        <dbReference type="Pfam" id="PF07980"/>
    </source>
</evidence>
<evidence type="ECO:0000256" key="3">
    <source>
        <dbReference type="ARBA" id="ARBA00022729"/>
    </source>
</evidence>
<dbReference type="Gene3D" id="1.25.40.390">
    <property type="match status" value="1"/>
</dbReference>
<evidence type="ECO:0000256" key="4">
    <source>
        <dbReference type="ARBA" id="ARBA00023136"/>
    </source>
</evidence>
<sequence length="577" mass="65722">MKKIKIILFSIILFLAFACDESLDMFPLDSVTNETYWETEDHLKAASFPCYDIFYKDLLNLGEGCAETAYWGTMQGGLNKVSGGRHTVTTGFPVTSWWNNSYKNIYNCNVFLDNYNKAEIDQEIKDRYAAEVKTIRAFNYFILTSLFGDVTLVSSVVGVDDPIAYGPRTNRQKVVDWMLEELDWAVEKLGSEIPSGDDIGRINKWGALSLKARVALQNERWGVAAEAAKAVMESGKYELYDNYYKLFQYESNVELDHTNKESIISGMYITDIRTHNLSGELCKPTNYIRFNPSKTLVDAYLCTDGKPAKRGYEYKDNPAVQLSGLYPDEEKEYADYWVNRDPRMAMTVLKPGELWTGGDDGDEESFAVNDTFRLPRFASIQDNNWNGANTVTGFYFTKYCDPVFVNQTRKDANNIHIIRYAEVLLIYAEAKLKQHGTLSQQDIDITINKLRDRVGMHHMILSELNSWGMDLETEIRRERRIELALEGMRLFDIYRWKEGERMGMPVTGPKESILISQLGVNPYASNGVDGNGDVIYEKASASEGDAGRVFDPAKHYLWPVPNVEIIKNPNLGQNPGW</sequence>
<dbReference type="AlphaFoldDB" id="A0A399CXJ4"/>
<dbReference type="Pfam" id="PF14322">
    <property type="entry name" value="SusD-like_3"/>
    <property type="match status" value="1"/>
</dbReference>
<gene>
    <name evidence="9" type="ORF">D1164_23145</name>
</gene>
<evidence type="ECO:0000259" key="8">
    <source>
        <dbReference type="Pfam" id="PF14322"/>
    </source>
</evidence>
<accession>A0A399CXJ4</accession>
<dbReference type="PROSITE" id="PS51257">
    <property type="entry name" value="PROKAR_LIPOPROTEIN"/>
    <property type="match status" value="1"/>
</dbReference>
<name>A0A399CXJ4_9BACT</name>
<comment type="caution">
    <text evidence="9">The sequence shown here is derived from an EMBL/GenBank/DDBJ whole genome shotgun (WGS) entry which is preliminary data.</text>
</comment>
<dbReference type="InterPro" id="IPR033985">
    <property type="entry name" value="SusD-like_N"/>
</dbReference>
<keyword evidence="5" id="KW-0998">Cell outer membrane</keyword>
<dbReference type="InterPro" id="IPR012944">
    <property type="entry name" value="SusD_RagB_dom"/>
</dbReference>
<keyword evidence="3 6" id="KW-0732">Signal</keyword>
<evidence type="ECO:0000313" key="9">
    <source>
        <dbReference type="EMBL" id="RIH62780.1"/>
    </source>
</evidence>
<organism evidence="9 10">
    <name type="scientific">Mariniphaga sediminis</name>
    <dbReference type="NCBI Taxonomy" id="1628158"/>
    <lineage>
        <taxon>Bacteria</taxon>
        <taxon>Pseudomonadati</taxon>
        <taxon>Bacteroidota</taxon>
        <taxon>Bacteroidia</taxon>
        <taxon>Marinilabiliales</taxon>
        <taxon>Prolixibacteraceae</taxon>
        <taxon>Mariniphaga</taxon>
    </lineage>
</organism>
<dbReference type="EMBL" id="QWET01000038">
    <property type="protein sequence ID" value="RIH62780.1"/>
    <property type="molecule type" value="Genomic_DNA"/>
</dbReference>
<comment type="similarity">
    <text evidence="2">Belongs to the SusD family.</text>
</comment>
<feature type="domain" description="SusD-like N-terminal" evidence="8">
    <location>
        <begin position="81"/>
        <end position="216"/>
    </location>
</feature>
<feature type="domain" description="RagB/SusD" evidence="7">
    <location>
        <begin position="286"/>
        <end position="577"/>
    </location>
</feature>